<organism evidence="2 3">
    <name type="scientific">Piscinibacter aquaticus</name>
    <dbReference type="NCBI Taxonomy" id="392597"/>
    <lineage>
        <taxon>Bacteria</taxon>
        <taxon>Pseudomonadati</taxon>
        <taxon>Pseudomonadota</taxon>
        <taxon>Betaproteobacteria</taxon>
        <taxon>Burkholderiales</taxon>
        <taxon>Sphaerotilaceae</taxon>
        <taxon>Piscinibacter</taxon>
    </lineage>
</organism>
<reference evidence="2 3" key="1">
    <citation type="submission" date="2019-08" db="EMBL/GenBank/DDBJ databases">
        <authorList>
            <person name="Khan S.A."/>
            <person name="Jeon C.O."/>
            <person name="Jeong S.E."/>
        </authorList>
    </citation>
    <scope>NUCLEOTIDE SEQUENCE [LARGE SCALE GENOMIC DNA]</scope>
    <source>
        <strain evidence="3">IMCC1728</strain>
    </source>
</reference>
<dbReference type="Gene3D" id="2.130.10.130">
    <property type="entry name" value="Integrin alpha, N-terminal"/>
    <property type="match status" value="1"/>
</dbReference>
<keyword evidence="1" id="KW-0732">Signal</keyword>
<gene>
    <name evidence="2" type="ORF">FSC37_14130</name>
</gene>
<evidence type="ECO:0000313" key="3">
    <source>
        <dbReference type="Proteomes" id="UP000321832"/>
    </source>
</evidence>
<protein>
    <submittedName>
        <fullName evidence="2">VCBS repeat-containing protein</fullName>
    </submittedName>
</protein>
<name>A0A5C6U3I0_9BURK</name>
<comment type="caution">
    <text evidence="2">The sequence shown here is derived from an EMBL/GenBank/DDBJ whole genome shotgun (WGS) entry which is preliminary data.</text>
</comment>
<dbReference type="InterPro" id="IPR028994">
    <property type="entry name" value="Integrin_alpha_N"/>
</dbReference>
<dbReference type="Proteomes" id="UP000321832">
    <property type="component" value="Unassembled WGS sequence"/>
</dbReference>
<accession>A0A5C6U3I0</accession>
<proteinExistence type="predicted"/>
<dbReference type="SUPFAM" id="SSF69318">
    <property type="entry name" value="Integrin alpha N-terminal domain"/>
    <property type="match status" value="1"/>
</dbReference>
<sequence length="204" mass="22217">MQWTCRQAPRSCCDSASLPIRPQCARRRSCSRISRRTAARFPSACRSVETRSRSDLPAPCAWPPPTSAGQRRDRLAGQFHDRAGAADLQHGARALFLPAAFDHRRLPLGLGRRRRQWRRLQRRAPRGGAGGGPTALYLRRGRADGTLADAQALPLDARLSCFLDSVAIGDLNGDGRNDVVVGGGYCGGQLLMQAADGSLVQEWC</sequence>
<dbReference type="Pfam" id="PF13517">
    <property type="entry name" value="FG-GAP_3"/>
    <property type="match status" value="1"/>
</dbReference>
<keyword evidence="3" id="KW-1185">Reference proteome</keyword>
<dbReference type="EMBL" id="VOPW01000001">
    <property type="protein sequence ID" value="TXC66561.1"/>
    <property type="molecule type" value="Genomic_DNA"/>
</dbReference>
<evidence type="ECO:0000256" key="1">
    <source>
        <dbReference type="ARBA" id="ARBA00022729"/>
    </source>
</evidence>
<dbReference type="InterPro" id="IPR013517">
    <property type="entry name" value="FG-GAP"/>
</dbReference>
<evidence type="ECO:0000313" key="2">
    <source>
        <dbReference type="EMBL" id="TXC66561.1"/>
    </source>
</evidence>
<dbReference type="AlphaFoldDB" id="A0A5C6U3I0"/>